<dbReference type="InterPro" id="IPR011059">
    <property type="entry name" value="Metal-dep_hydrolase_composite"/>
</dbReference>
<name>A0A9N9J002_9GLOM</name>
<proteinExistence type="predicted"/>
<reference evidence="6" key="1">
    <citation type="submission" date="2021-06" db="EMBL/GenBank/DDBJ databases">
        <authorList>
            <person name="Kallberg Y."/>
            <person name="Tangrot J."/>
            <person name="Rosling A."/>
        </authorList>
    </citation>
    <scope>NUCLEOTIDE SEQUENCE</scope>
    <source>
        <strain evidence="6">CL551</strain>
    </source>
</reference>
<dbReference type="PANTHER" id="PTHR11271">
    <property type="entry name" value="GUANINE DEAMINASE"/>
    <property type="match status" value="1"/>
</dbReference>
<protein>
    <submittedName>
        <fullName evidence="6">16438_t:CDS:1</fullName>
    </submittedName>
</protein>
<dbReference type="GO" id="GO:0005829">
    <property type="term" value="C:cytosol"/>
    <property type="evidence" value="ECO:0007669"/>
    <property type="project" value="TreeGrafter"/>
</dbReference>
<evidence type="ECO:0000256" key="2">
    <source>
        <dbReference type="ARBA" id="ARBA00022723"/>
    </source>
</evidence>
<dbReference type="Gene3D" id="3.20.20.140">
    <property type="entry name" value="Metal-dependent hydrolases"/>
    <property type="match status" value="1"/>
</dbReference>
<dbReference type="SUPFAM" id="SSF51556">
    <property type="entry name" value="Metallo-dependent hydrolases"/>
    <property type="match status" value="1"/>
</dbReference>
<comment type="cofactor">
    <cofactor evidence="1">
        <name>Zn(2+)</name>
        <dbReference type="ChEBI" id="CHEBI:29105"/>
    </cofactor>
</comment>
<evidence type="ECO:0000256" key="4">
    <source>
        <dbReference type="ARBA" id="ARBA00022833"/>
    </source>
</evidence>
<dbReference type="InterPro" id="IPR006680">
    <property type="entry name" value="Amidohydro-rel"/>
</dbReference>
<keyword evidence="3" id="KW-0378">Hydrolase</keyword>
<sequence>KYDVPIQSHLSENADEIAFVAEKFPNLPNYTSVYDNHGLLNNKTIMAHGIHLSPEERDLIRKRSVGISHCPNSNFSLCSGVCNVRQLLNEGIKVGLGTDISGGFAKTILDSIRSASLASKVTYMTTPRDGNNGDNQKPSHITLNELFYLATMGGANLVNLENVIGNFEVGKEFDALLIDPESHQSPINCFEGIDDDIERVFEKFIFLGDERNILRVYVRGKLVSGTEYKEDC</sequence>
<dbReference type="AlphaFoldDB" id="A0A9N9J002"/>
<dbReference type="Pfam" id="PF01979">
    <property type="entry name" value="Amidohydro_1"/>
    <property type="match status" value="1"/>
</dbReference>
<feature type="non-terminal residue" evidence="6">
    <location>
        <position position="1"/>
    </location>
</feature>
<evidence type="ECO:0000256" key="1">
    <source>
        <dbReference type="ARBA" id="ARBA00001947"/>
    </source>
</evidence>
<feature type="domain" description="Amidohydrolase-related" evidence="5">
    <location>
        <begin position="1"/>
        <end position="223"/>
    </location>
</feature>
<comment type="caution">
    <text evidence="6">The sequence shown here is derived from an EMBL/GenBank/DDBJ whole genome shotgun (WGS) entry which is preliminary data.</text>
</comment>
<dbReference type="Gene3D" id="2.30.40.10">
    <property type="entry name" value="Urease, subunit C, domain 1"/>
    <property type="match status" value="1"/>
</dbReference>
<evidence type="ECO:0000313" key="7">
    <source>
        <dbReference type="Proteomes" id="UP000789342"/>
    </source>
</evidence>
<dbReference type="GO" id="GO:0008892">
    <property type="term" value="F:guanine deaminase activity"/>
    <property type="evidence" value="ECO:0007669"/>
    <property type="project" value="TreeGrafter"/>
</dbReference>
<dbReference type="Proteomes" id="UP000789342">
    <property type="component" value="Unassembled WGS sequence"/>
</dbReference>
<gene>
    <name evidence="6" type="ORF">AMORRO_LOCUS15783</name>
</gene>
<keyword evidence="4" id="KW-0862">Zinc</keyword>
<dbReference type="SUPFAM" id="SSF51338">
    <property type="entry name" value="Composite domain of metallo-dependent hydrolases"/>
    <property type="match status" value="1"/>
</dbReference>
<evidence type="ECO:0000313" key="6">
    <source>
        <dbReference type="EMBL" id="CAG8758913.1"/>
    </source>
</evidence>
<keyword evidence="7" id="KW-1185">Reference proteome</keyword>
<dbReference type="InterPro" id="IPR032466">
    <property type="entry name" value="Metal_Hydrolase"/>
</dbReference>
<keyword evidence="2" id="KW-0479">Metal-binding</keyword>
<dbReference type="EMBL" id="CAJVPV010039706">
    <property type="protein sequence ID" value="CAG8758913.1"/>
    <property type="molecule type" value="Genomic_DNA"/>
</dbReference>
<dbReference type="PANTHER" id="PTHR11271:SF6">
    <property type="entry name" value="GUANINE DEAMINASE"/>
    <property type="match status" value="1"/>
</dbReference>
<dbReference type="InterPro" id="IPR051607">
    <property type="entry name" value="Metallo-dep_hydrolases"/>
</dbReference>
<organism evidence="6 7">
    <name type="scientific">Acaulospora morrowiae</name>
    <dbReference type="NCBI Taxonomy" id="94023"/>
    <lineage>
        <taxon>Eukaryota</taxon>
        <taxon>Fungi</taxon>
        <taxon>Fungi incertae sedis</taxon>
        <taxon>Mucoromycota</taxon>
        <taxon>Glomeromycotina</taxon>
        <taxon>Glomeromycetes</taxon>
        <taxon>Diversisporales</taxon>
        <taxon>Acaulosporaceae</taxon>
        <taxon>Acaulospora</taxon>
    </lineage>
</organism>
<evidence type="ECO:0000256" key="3">
    <source>
        <dbReference type="ARBA" id="ARBA00022801"/>
    </source>
</evidence>
<dbReference type="OrthoDB" id="194468at2759"/>
<accession>A0A9N9J002</accession>
<dbReference type="GO" id="GO:0008270">
    <property type="term" value="F:zinc ion binding"/>
    <property type="evidence" value="ECO:0007669"/>
    <property type="project" value="TreeGrafter"/>
</dbReference>
<dbReference type="GO" id="GO:0046098">
    <property type="term" value="P:guanine metabolic process"/>
    <property type="evidence" value="ECO:0007669"/>
    <property type="project" value="TreeGrafter"/>
</dbReference>
<evidence type="ECO:0000259" key="5">
    <source>
        <dbReference type="Pfam" id="PF01979"/>
    </source>
</evidence>